<dbReference type="InterPro" id="IPR029068">
    <property type="entry name" value="Glyas_Bleomycin-R_OHBP_Dase"/>
</dbReference>
<organism evidence="2 3">
    <name type="scientific">Kribbella amoyensis</name>
    <dbReference type="NCBI Taxonomy" id="996641"/>
    <lineage>
        <taxon>Bacteria</taxon>
        <taxon>Bacillati</taxon>
        <taxon>Actinomycetota</taxon>
        <taxon>Actinomycetes</taxon>
        <taxon>Propionibacteriales</taxon>
        <taxon>Kribbellaceae</taxon>
        <taxon>Kribbella</taxon>
    </lineage>
</organism>
<comment type="caution">
    <text evidence="2">The sequence shown here is derived from an EMBL/GenBank/DDBJ whole genome shotgun (WGS) entry which is preliminary data.</text>
</comment>
<protein>
    <submittedName>
        <fullName evidence="2">Catechol 2,3-dioxygenase-like lactoylglutathione lyase family enzyme</fullName>
    </submittedName>
</protein>
<accession>A0A561BSE5</accession>
<dbReference type="EMBL" id="VIVK01000001">
    <property type="protein sequence ID" value="TWD81739.1"/>
    <property type="molecule type" value="Genomic_DNA"/>
</dbReference>
<evidence type="ECO:0000313" key="3">
    <source>
        <dbReference type="Proteomes" id="UP000318380"/>
    </source>
</evidence>
<dbReference type="Proteomes" id="UP000318380">
    <property type="component" value="Unassembled WGS sequence"/>
</dbReference>
<dbReference type="Pfam" id="PF00903">
    <property type="entry name" value="Glyoxalase"/>
    <property type="match status" value="1"/>
</dbReference>
<proteinExistence type="predicted"/>
<dbReference type="SUPFAM" id="SSF54593">
    <property type="entry name" value="Glyoxalase/Bleomycin resistance protein/Dihydroxybiphenyl dioxygenase"/>
    <property type="match status" value="1"/>
</dbReference>
<reference evidence="2 3" key="1">
    <citation type="submission" date="2019-06" db="EMBL/GenBank/DDBJ databases">
        <title>Sequencing the genomes of 1000 actinobacteria strains.</title>
        <authorList>
            <person name="Klenk H.-P."/>
        </authorList>
    </citation>
    <scope>NUCLEOTIDE SEQUENCE [LARGE SCALE GENOMIC DNA]</scope>
    <source>
        <strain evidence="2 3">DSM 24683</strain>
    </source>
</reference>
<feature type="domain" description="VOC" evidence="1">
    <location>
        <begin position="22"/>
        <end position="157"/>
    </location>
</feature>
<dbReference type="OrthoDB" id="485032at2"/>
<dbReference type="InterPro" id="IPR037523">
    <property type="entry name" value="VOC_core"/>
</dbReference>
<gene>
    <name evidence="2" type="ORF">FB561_2861</name>
</gene>
<dbReference type="PROSITE" id="PS51819">
    <property type="entry name" value="VOC"/>
    <property type="match status" value="1"/>
</dbReference>
<evidence type="ECO:0000259" key="1">
    <source>
        <dbReference type="PROSITE" id="PS51819"/>
    </source>
</evidence>
<keyword evidence="3" id="KW-1185">Reference proteome</keyword>
<dbReference type="RefSeq" id="WP_145806831.1">
    <property type="nucleotide sequence ID" value="NZ_VIVK01000001.1"/>
</dbReference>
<dbReference type="AlphaFoldDB" id="A0A561BSE5"/>
<sequence>MSSTELRPDGTTGARAGRSDYKLEVIVIPVSDVDRAAEFYDRLGWRVDADFRNGDARLLQFTPPGSPCSVIFGTGVSPSTPGSSQFMVLAVTDIEAARQELVDKGVDASEVYHDGTGGYAFFDPDVRAPGPDPDRRSYASYVTFNDPDGNGWMLQELTTRLPGRIDSGVTGYASTSDLAGALRRAAAAHGEHEKRSGGEYDENWPDWYAAYLVAEQSGADLPQ</sequence>
<dbReference type="GO" id="GO:0016829">
    <property type="term" value="F:lyase activity"/>
    <property type="evidence" value="ECO:0007669"/>
    <property type="project" value="UniProtKB-KW"/>
</dbReference>
<evidence type="ECO:0000313" key="2">
    <source>
        <dbReference type="EMBL" id="TWD81739.1"/>
    </source>
</evidence>
<dbReference type="GO" id="GO:0051213">
    <property type="term" value="F:dioxygenase activity"/>
    <property type="evidence" value="ECO:0007669"/>
    <property type="project" value="UniProtKB-KW"/>
</dbReference>
<dbReference type="Gene3D" id="3.10.180.10">
    <property type="entry name" value="2,3-Dihydroxybiphenyl 1,2-Dioxygenase, domain 1"/>
    <property type="match status" value="1"/>
</dbReference>
<keyword evidence="2" id="KW-0223">Dioxygenase</keyword>
<keyword evidence="2" id="KW-0560">Oxidoreductase</keyword>
<name>A0A561BSE5_9ACTN</name>
<keyword evidence="2" id="KW-0456">Lyase</keyword>
<dbReference type="InterPro" id="IPR004360">
    <property type="entry name" value="Glyas_Fos-R_dOase_dom"/>
</dbReference>